<evidence type="ECO:0000313" key="2">
    <source>
        <dbReference type="EMBL" id="GAA1748339.1"/>
    </source>
</evidence>
<dbReference type="InterPro" id="IPR000182">
    <property type="entry name" value="GNAT_dom"/>
</dbReference>
<accession>A0ABN2K4U0</accession>
<reference evidence="2 3" key="1">
    <citation type="journal article" date="2019" name="Int. J. Syst. Evol. Microbiol.">
        <title>The Global Catalogue of Microorganisms (GCM) 10K type strain sequencing project: providing services to taxonomists for standard genome sequencing and annotation.</title>
        <authorList>
            <consortium name="The Broad Institute Genomics Platform"/>
            <consortium name="The Broad Institute Genome Sequencing Center for Infectious Disease"/>
            <person name="Wu L."/>
            <person name="Ma J."/>
        </authorList>
    </citation>
    <scope>NUCLEOTIDE SEQUENCE [LARGE SCALE GENOMIC DNA]</scope>
    <source>
        <strain evidence="2 3">JCM 13249</strain>
    </source>
</reference>
<gene>
    <name evidence="2" type="ORF">GCM10009681_19470</name>
</gene>
<dbReference type="EMBL" id="BAAALS010000007">
    <property type="protein sequence ID" value="GAA1748339.1"/>
    <property type="molecule type" value="Genomic_DNA"/>
</dbReference>
<dbReference type="PANTHER" id="PTHR43792">
    <property type="entry name" value="GNAT FAMILY, PUTATIVE (AFU_ORTHOLOGUE AFUA_3G00765)-RELATED-RELATED"/>
    <property type="match status" value="1"/>
</dbReference>
<name>A0ABN2K4U0_9ACTN</name>
<feature type="domain" description="N-acetyltransferase" evidence="1">
    <location>
        <begin position="10"/>
        <end position="180"/>
    </location>
</feature>
<dbReference type="Proteomes" id="UP001500655">
    <property type="component" value="Unassembled WGS sequence"/>
</dbReference>
<proteinExistence type="predicted"/>
<evidence type="ECO:0000313" key="3">
    <source>
        <dbReference type="Proteomes" id="UP001500655"/>
    </source>
</evidence>
<dbReference type="RefSeq" id="WP_344079099.1">
    <property type="nucleotide sequence ID" value="NZ_BAAALS010000007.1"/>
</dbReference>
<sequence length="186" mass="21186">MDVVLTTERLILRRFTPDDVGLLVELDSDFEVMRFLTNGKPTPYATVRDELLPKIIEAYSTQPRHGKWATVEKATGHFLGWHSLAFPANGDDTQAELGYRLRRPAWGHGYATEGARALVADAFTTRGMRRVFAETMAVNTGSRRVMEKAGLRHVRTFHMEFDDPIPGTEFGEVEYAITREEWLSRK</sequence>
<dbReference type="InterPro" id="IPR016181">
    <property type="entry name" value="Acyl_CoA_acyltransferase"/>
</dbReference>
<dbReference type="PROSITE" id="PS51186">
    <property type="entry name" value="GNAT"/>
    <property type="match status" value="1"/>
</dbReference>
<dbReference type="Pfam" id="PF13302">
    <property type="entry name" value="Acetyltransf_3"/>
    <property type="match status" value="1"/>
</dbReference>
<organism evidence="2 3">
    <name type="scientific">Luedemannella helvata</name>
    <dbReference type="NCBI Taxonomy" id="349315"/>
    <lineage>
        <taxon>Bacteria</taxon>
        <taxon>Bacillati</taxon>
        <taxon>Actinomycetota</taxon>
        <taxon>Actinomycetes</taxon>
        <taxon>Micromonosporales</taxon>
        <taxon>Micromonosporaceae</taxon>
        <taxon>Luedemannella</taxon>
    </lineage>
</organism>
<dbReference type="Gene3D" id="3.40.630.30">
    <property type="match status" value="1"/>
</dbReference>
<dbReference type="SUPFAM" id="SSF55729">
    <property type="entry name" value="Acyl-CoA N-acyltransferases (Nat)"/>
    <property type="match status" value="1"/>
</dbReference>
<dbReference type="PANTHER" id="PTHR43792:SF1">
    <property type="entry name" value="N-ACETYLTRANSFERASE DOMAIN-CONTAINING PROTEIN"/>
    <property type="match status" value="1"/>
</dbReference>
<comment type="caution">
    <text evidence="2">The sequence shown here is derived from an EMBL/GenBank/DDBJ whole genome shotgun (WGS) entry which is preliminary data.</text>
</comment>
<evidence type="ECO:0000259" key="1">
    <source>
        <dbReference type="PROSITE" id="PS51186"/>
    </source>
</evidence>
<dbReference type="InterPro" id="IPR051531">
    <property type="entry name" value="N-acetyltransferase"/>
</dbReference>
<keyword evidence="3" id="KW-1185">Reference proteome</keyword>
<protein>
    <submittedName>
        <fullName evidence="2">GNAT family N-acetyltransferase</fullName>
    </submittedName>
</protein>